<feature type="domain" description="Bro-N" evidence="1">
    <location>
        <begin position="24"/>
        <end position="67"/>
    </location>
</feature>
<dbReference type="AlphaFoldDB" id="A0A8S0YZN4"/>
<evidence type="ECO:0000313" key="3">
    <source>
        <dbReference type="Proteomes" id="UP000494256"/>
    </source>
</evidence>
<evidence type="ECO:0000259" key="1">
    <source>
        <dbReference type="Pfam" id="PF02498"/>
    </source>
</evidence>
<protein>
    <recommendedName>
        <fullName evidence="1">Bro-N domain-containing protein</fullName>
    </recommendedName>
</protein>
<sequence>MLKKLIELFQMNGEVHGTSLGLFTVYLEIPPNSHPETLFVSESGIYALLAHSNKSKAQKLMRFVYEERVQPCLQAGRPTENIPNGVNLLNRTKELLLRDSYKSCYNNIRTNIDVPSAVKDLLSIIYVYSE</sequence>
<dbReference type="EMBL" id="CADEBD010000226">
    <property type="protein sequence ID" value="CAB3225270.1"/>
    <property type="molecule type" value="Genomic_DNA"/>
</dbReference>
<accession>A0A8S0YZN4</accession>
<dbReference type="InterPro" id="IPR003497">
    <property type="entry name" value="BRO_N_domain"/>
</dbReference>
<dbReference type="Proteomes" id="UP000494256">
    <property type="component" value="Unassembled WGS sequence"/>
</dbReference>
<reference evidence="2 3" key="1">
    <citation type="submission" date="2020-04" db="EMBL/GenBank/DDBJ databases">
        <authorList>
            <person name="Wallbank WR R."/>
            <person name="Pardo Diaz C."/>
            <person name="Kozak K."/>
            <person name="Martin S."/>
            <person name="Jiggins C."/>
            <person name="Moest M."/>
            <person name="Warren A I."/>
            <person name="Byers J.R.P. K."/>
            <person name="Montejo-Kovacevich G."/>
            <person name="Yen C E."/>
        </authorList>
    </citation>
    <scope>NUCLEOTIDE SEQUENCE [LARGE SCALE GENOMIC DNA]</scope>
</reference>
<name>A0A8S0YZN4_ARCPL</name>
<dbReference type="Pfam" id="PF02498">
    <property type="entry name" value="Bro-N"/>
    <property type="match status" value="1"/>
</dbReference>
<organism evidence="2 3">
    <name type="scientific">Arctia plantaginis</name>
    <name type="common">Wood tiger moth</name>
    <name type="synonym">Phalaena plantaginis</name>
    <dbReference type="NCBI Taxonomy" id="874455"/>
    <lineage>
        <taxon>Eukaryota</taxon>
        <taxon>Metazoa</taxon>
        <taxon>Ecdysozoa</taxon>
        <taxon>Arthropoda</taxon>
        <taxon>Hexapoda</taxon>
        <taxon>Insecta</taxon>
        <taxon>Pterygota</taxon>
        <taxon>Neoptera</taxon>
        <taxon>Endopterygota</taxon>
        <taxon>Lepidoptera</taxon>
        <taxon>Glossata</taxon>
        <taxon>Ditrysia</taxon>
        <taxon>Noctuoidea</taxon>
        <taxon>Erebidae</taxon>
        <taxon>Arctiinae</taxon>
        <taxon>Arctia</taxon>
    </lineage>
</organism>
<evidence type="ECO:0000313" key="2">
    <source>
        <dbReference type="EMBL" id="CAB3225270.1"/>
    </source>
</evidence>
<gene>
    <name evidence="2" type="ORF">APLA_LOCUS2144</name>
</gene>
<dbReference type="OrthoDB" id="2021186at2759"/>
<comment type="caution">
    <text evidence="2">The sequence shown here is derived from an EMBL/GenBank/DDBJ whole genome shotgun (WGS) entry which is preliminary data.</text>
</comment>
<proteinExistence type="predicted"/>